<sequence length="136" mass="15262">MCTPTRACLACVALLSKSPTVLEAHSPRQNLRKRKAHSAFQPSGPNLRFHLLPIRVPNQPRELSINRPNHLQRIPDTQTLATSWTMNSGWTELPLLFSRARWQSQGGDSRPDFIAACPLRGFPRSECFFLPNASSS</sequence>
<dbReference type="EMBL" id="KQ965796">
    <property type="protein sequence ID" value="KXS11774.1"/>
    <property type="molecule type" value="Genomic_DNA"/>
</dbReference>
<name>A0A139A4V5_GONPJ</name>
<dbReference type="Proteomes" id="UP000070544">
    <property type="component" value="Unassembled WGS sequence"/>
</dbReference>
<reference evidence="1 2" key="1">
    <citation type="journal article" date="2015" name="Genome Biol. Evol.">
        <title>Phylogenomic analyses indicate that early fungi evolved digesting cell walls of algal ancestors of land plants.</title>
        <authorList>
            <person name="Chang Y."/>
            <person name="Wang S."/>
            <person name="Sekimoto S."/>
            <person name="Aerts A.L."/>
            <person name="Choi C."/>
            <person name="Clum A."/>
            <person name="LaButti K.M."/>
            <person name="Lindquist E.A."/>
            <person name="Yee Ngan C."/>
            <person name="Ohm R.A."/>
            <person name="Salamov A.A."/>
            <person name="Grigoriev I.V."/>
            <person name="Spatafora J.W."/>
            <person name="Berbee M.L."/>
        </authorList>
    </citation>
    <scope>NUCLEOTIDE SEQUENCE [LARGE SCALE GENOMIC DNA]</scope>
    <source>
        <strain evidence="1 2">JEL478</strain>
    </source>
</reference>
<evidence type="ECO:0000313" key="1">
    <source>
        <dbReference type="EMBL" id="KXS11774.1"/>
    </source>
</evidence>
<accession>A0A139A4V5</accession>
<protein>
    <submittedName>
        <fullName evidence="1">Uncharacterized protein</fullName>
    </submittedName>
</protein>
<dbReference type="AlphaFoldDB" id="A0A139A4V5"/>
<gene>
    <name evidence="1" type="ORF">M427DRAFT_419479</name>
</gene>
<keyword evidence="2" id="KW-1185">Reference proteome</keyword>
<evidence type="ECO:0000313" key="2">
    <source>
        <dbReference type="Proteomes" id="UP000070544"/>
    </source>
</evidence>
<organism evidence="1 2">
    <name type="scientific">Gonapodya prolifera (strain JEL478)</name>
    <name type="common">Monoblepharis prolifera</name>
    <dbReference type="NCBI Taxonomy" id="1344416"/>
    <lineage>
        <taxon>Eukaryota</taxon>
        <taxon>Fungi</taxon>
        <taxon>Fungi incertae sedis</taxon>
        <taxon>Chytridiomycota</taxon>
        <taxon>Chytridiomycota incertae sedis</taxon>
        <taxon>Monoblepharidomycetes</taxon>
        <taxon>Monoblepharidales</taxon>
        <taxon>Gonapodyaceae</taxon>
        <taxon>Gonapodya</taxon>
    </lineage>
</organism>
<proteinExistence type="predicted"/>